<reference evidence="1 2" key="1">
    <citation type="submission" date="2019-02" db="EMBL/GenBank/DDBJ databases">
        <title>Genomic Encyclopedia of Type Strains, Phase IV (KMG-IV): sequencing the most valuable type-strain genomes for metagenomic binning, comparative biology and taxonomic classification.</title>
        <authorList>
            <person name="Goeker M."/>
        </authorList>
    </citation>
    <scope>NUCLEOTIDE SEQUENCE [LARGE SCALE GENOMIC DNA]</scope>
    <source>
        <strain evidence="1 2">DSM 18116</strain>
    </source>
</reference>
<dbReference type="AlphaFoldDB" id="A0A4Q7N4M2"/>
<dbReference type="Proteomes" id="UP000293874">
    <property type="component" value="Unassembled WGS sequence"/>
</dbReference>
<evidence type="ECO:0000313" key="2">
    <source>
        <dbReference type="Proteomes" id="UP000293874"/>
    </source>
</evidence>
<keyword evidence="2" id="KW-1185">Reference proteome</keyword>
<protein>
    <submittedName>
        <fullName evidence="1">Uncharacterized protein</fullName>
    </submittedName>
</protein>
<name>A0A4Q7N4M2_9BACT</name>
<evidence type="ECO:0000313" key="1">
    <source>
        <dbReference type="EMBL" id="RZS75964.1"/>
    </source>
</evidence>
<accession>A0A4Q7N4M2</accession>
<comment type="caution">
    <text evidence="1">The sequence shown here is derived from an EMBL/GenBank/DDBJ whole genome shotgun (WGS) entry which is preliminary data.</text>
</comment>
<dbReference type="EMBL" id="SGXA01000001">
    <property type="protein sequence ID" value="RZS75964.1"/>
    <property type="molecule type" value="Genomic_DNA"/>
</dbReference>
<dbReference type="RefSeq" id="WP_130540296.1">
    <property type="nucleotide sequence ID" value="NZ_SGXA01000001.1"/>
</dbReference>
<proteinExistence type="predicted"/>
<sequence length="134" mass="14955">MMEKNLQSEGCSTMDLQPEPMNAGDERVIWNFGTLTATGYFEARDIKVTITSEGLVTIAFQFVSLNKRSVTKHPGFKVTLKDRQGDVLVDWLSGTQPFTCNTNIAYSKSASFPGIYTSIFYGSILATQFDYRPC</sequence>
<organism evidence="1 2">
    <name type="scientific">Pseudobacter ginsenosidimutans</name>
    <dbReference type="NCBI Taxonomy" id="661488"/>
    <lineage>
        <taxon>Bacteria</taxon>
        <taxon>Pseudomonadati</taxon>
        <taxon>Bacteroidota</taxon>
        <taxon>Chitinophagia</taxon>
        <taxon>Chitinophagales</taxon>
        <taxon>Chitinophagaceae</taxon>
        <taxon>Pseudobacter</taxon>
    </lineage>
</organism>
<gene>
    <name evidence="1" type="ORF">EV199_1840</name>
</gene>